<keyword evidence="5" id="KW-0694">RNA-binding</keyword>
<reference evidence="6" key="1">
    <citation type="submission" date="2022-03" db="EMBL/GenBank/DDBJ databases">
        <title>Draft genome sequence of Aduncisulcus paluster, a free-living microaerophilic Fornicata.</title>
        <authorList>
            <person name="Yuyama I."/>
            <person name="Kume K."/>
            <person name="Tamura T."/>
            <person name="Inagaki Y."/>
            <person name="Hashimoto T."/>
        </authorList>
    </citation>
    <scope>NUCLEOTIDE SEQUENCE</scope>
    <source>
        <strain evidence="6">NY0171</strain>
    </source>
</reference>
<sequence>MRFVVQRALKGSVSVEGKVVGSFDSPGLVILVGITKDDIEEDAKYLVGKCVNGRFFNSEIRAWHKSVKDIGGHVLVISQFTLYNQMKGNRPDFHDALEGSEAKKMYLNIVDMFISALGSEKVHCGIFGAYMMVSLVNDGPVTIELDSRKFSYDPEEQYARIGGKKGKAKVKAAMLLREKEC</sequence>
<keyword evidence="5" id="KW-0963">Cytoplasm</keyword>
<keyword evidence="5" id="KW-0378">Hydrolase</keyword>
<dbReference type="Gene3D" id="3.50.80.10">
    <property type="entry name" value="D-tyrosyl-tRNA(Tyr) deacylase"/>
    <property type="match status" value="1"/>
</dbReference>
<accession>A0ABQ5JZE7</accession>
<proteinExistence type="inferred from homology"/>
<dbReference type="InterPro" id="IPR003732">
    <property type="entry name" value="Daa-tRNA_deacyls_DTD"/>
</dbReference>
<dbReference type="EMBL" id="BQXS01011853">
    <property type="protein sequence ID" value="GKT17479.1"/>
    <property type="molecule type" value="Genomic_DNA"/>
</dbReference>
<name>A0ABQ5JZE7_9EUKA</name>
<keyword evidence="7" id="KW-1185">Reference proteome</keyword>
<dbReference type="EC" id="3.1.1.96" evidence="2 5"/>
<comment type="catalytic activity">
    <reaction evidence="4">
        <text>a D-aminoacyl-tRNA + H2O = a tRNA + a D-alpha-amino acid + H(+)</text>
        <dbReference type="Rhea" id="RHEA:13953"/>
        <dbReference type="Rhea" id="RHEA-COMP:10123"/>
        <dbReference type="Rhea" id="RHEA-COMP:10124"/>
        <dbReference type="ChEBI" id="CHEBI:15377"/>
        <dbReference type="ChEBI" id="CHEBI:15378"/>
        <dbReference type="ChEBI" id="CHEBI:59871"/>
        <dbReference type="ChEBI" id="CHEBI:78442"/>
        <dbReference type="ChEBI" id="CHEBI:79333"/>
        <dbReference type="EC" id="3.1.1.96"/>
    </reaction>
</comment>
<evidence type="ECO:0000256" key="5">
    <source>
        <dbReference type="RuleBase" id="RU003470"/>
    </source>
</evidence>
<gene>
    <name evidence="6" type="ORF">ADUPG1_011109</name>
</gene>
<dbReference type="InterPro" id="IPR023509">
    <property type="entry name" value="DTD-like_sf"/>
</dbReference>
<dbReference type="PANTHER" id="PTHR10472:SF5">
    <property type="entry name" value="D-AMINOACYL-TRNA DEACYLASE 1"/>
    <property type="match status" value="1"/>
</dbReference>
<evidence type="ECO:0000256" key="2">
    <source>
        <dbReference type="ARBA" id="ARBA00013056"/>
    </source>
</evidence>
<evidence type="ECO:0000313" key="6">
    <source>
        <dbReference type="EMBL" id="GKT17479.1"/>
    </source>
</evidence>
<dbReference type="PANTHER" id="PTHR10472">
    <property type="entry name" value="D-TYROSYL-TRNA TYR DEACYLASE"/>
    <property type="match status" value="1"/>
</dbReference>
<dbReference type="NCBIfam" id="TIGR00256">
    <property type="entry name" value="D-aminoacyl-tRNA deacylase"/>
    <property type="match status" value="1"/>
</dbReference>
<dbReference type="Proteomes" id="UP001057375">
    <property type="component" value="Unassembled WGS sequence"/>
</dbReference>
<evidence type="ECO:0000256" key="1">
    <source>
        <dbReference type="ARBA" id="ARBA00009673"/>
    </source>
</evidence>
<comment type="catalytic activity">
    <reaction evidence="3">
        <text>glycyl-tRNA(Ala) + H2O = tRNA(Ala) + glycine + H(+)</text>
        <dbReference type="Rhea" id="RHEA:53744"/>
        <dbReference type="Rhea" id="RHEA-COMP:9657"/>
        <dbReference type="Rhea" id="RHEA-COMP:13640"/>
        <dbReference type="ChEBI" id="CHEBI:15377"/>
        <dbReference type="ChEBI" id="CHEBI:15378"/>
        <dbReference type="ChEBI" id="CHEBI:57305"/>
        <dbReference type="ChEBI" id="CHEBI:78442"/>
        <dbReference type="ChEBI" id="CHEBI:78522"/>
        <dbReference type="EC" id="3.1.1.96"/>
    </reaction>
</comment>
<organism evidence="6 7">
    <name type="scientific">Aduncisulcus paluster</name>
    <dbReference type="NCBI Taxonomy" id="2918883"/>
    <lineage>
        <taxon>Eukaryota</taxon>
        <taxon>Metamonada</taxon>
        <taxon>Carpediemonas-like organisms</taxon>
        <taxon>Aduncisulcus</taxon>
    </lineage>
</organism>
<dbReference type="SUPFAM" id="SSF69500">
    <property type="entry name" value="DTD-like"/>
    <property type="match status" value="1"/>
</dbReference>
<protein>
    <recommendedName>
        <fullName evidence="2 5">D-aminoacyl-tRNA deacylase</fullName>
        <ecNumber evidence="2 5">3.1.1.96</ecNumber>
    </recommendedName>
</protein>
<evidence type="ECO:0000256" key="3">
    <source>
        <dbReference type="ARBA" id="ARBA00047676"/>
    </source>
</evidence>
<evidence type="ECO:0000313" key="7">
    <source>
        <dbReference type="Proteomes" id="UP001057375"/>
    </source>
</evidence>
<evidence type="ECO:0000256" key="4">
    <source>
        <dbReference type="ARBA" id="ARBA00048018"/>
    </source>
</evidence>
<dbReference type="Pfam" id="PF02580">
    <property type="entry name" value="Tyr_Deacylase"/>
    <property type="match status" value="1"/>
</dbReference>
<keyword evidence="5" id="KW-0820">tRNA-binding</keyword>
<comment type="subcellular location">
    <subcellularLocation>
        <location evidence="5">Cytoplasm</location>
    </subcellularLocation>
</comment>
<comment type="similarity">
    <text evidence="1 5">Belongs to the DTD family.</text>
</comment>
<comment type="caution">
    <text evidence="6">The sequence shown here is derived from an EMBL/GenBank/DDBJ whole genome shotgun (WGS) entry which is preliminary data.</text>
</comment>